<organism evidence="2 3">
    <name type="scientific">Azorhizobium caulinodans (strain ATCC 43989 / DSM 5975 / JCM 20966 / LMG 6465 / NBRC 14845 / NCIMB 13405 / ORS 571)</name>
    <dbReference type="NCBI Taxonomy" id="438753"/>
    <lineage>
        <taxon>Bacteria</taxon>
        <taxon>Pseudomonadati</taxon>
        <taxon>Pseudomonadota</taxon>
        <taxon>Alphaproteobacteria</taxon>
        <taxon>Hyphomicrobiales</taxon>
        <taxon>Xanthobacteraceae</taxon>
        <taxon>Azorhizobium</taxon>
    </lineage>
</organism>
<reference evidence="2 3" key="1">
    <citation type="journal article" date="2007" name="Appl. Environ. Microbiol.">
        <title>Rhizobial factors required for stem nodule maturation and maintenance in Sesbania rostrata-Azorhizobium caulinodans ORS571 symbiosis.</title>
        <authorList>
            <person name="Suzuki S."/>
            <person name="Aono T."/>
            <person name="Lee KB."/>
            <person name="Suzuki T."/>
            <person name="Liu CT."/>
            <person name="Miwa H."/>
            <person name="Wakao S."/>
            <person name="Iki T."/>
            <person name="Oyaizu H."/>
        </authorList>
    </citation>
    <scope>NUCLEOTIDE SEQUENCE [LARGE SCALE GENOMIC DNA]</scope>
    <source>
        <strain evidence="3">ATCC 43989 / DSM 5975 / JCM 20966 / LMG 6465 / NBRC 14845 / NCIMB 13405 / ORS 571</strain>
    </source>
</reference>
<keyword evidence="3" id="KW-1185">Reference proteome</keyword>
<dbReference type="Pfam" id="PF11225">
    <property type="entry name" value="DUF3024"/>
    <property type="match status" value="1"/>
</dbReference>
<dbReference type="AlphaFoldDB" id="A8IIL4"/>
<reference evidence="2 3" key="4">
    <citation type="journal article" date="2009" name="Appl. Environ. Microbiol.">
        <title>Comparative genome-wide transcriptional profiling of Azorhizobium caulinodans ORS571 grown under free-living and symbiotic conditions.</title>
        <authorList>
            <person name="Tsukada S."/>
            <person name="Aono T."/>
            <person name="Akiba N."/>
            <person name="Lee KB."/>
            <person name="Liu CT."/>
            <person name="Toyazaki H."/>
            <person name="Oyaizu H."/>
        </authorList>
    </citation>
    <scope>NUCLEOTIDE SEQUENCE [LARGE SCALE GENOMIC DNA]</scope>
    <source>
        <strain evidence="3">ATCC 43989 / DSM 5975 / JCM 20966 / LMG 6465 / NBRC 14845 / NCIMB 13405 / ORS 571</strain>
    </source>
</reference>
<gene>
    <name evidence="2" type="ordered locus">AZC_3421</name>
</gene>
<feature type="region of interest" description="Disordered" evidence="1">
    <location>
        <begin position="1"/>
        <end position="24"/>
    </location>
</feature>
<feature type="compositionally biased region" description="Polar residues" evidence="1">
    <location>
        <begin position="1"/>
        <end position="12"/>
    </location>
</feature>
<dbReference type="EMBL" id="AP009384">
    <property type="protein sequence ID" value="BAF89419.1"/>
    <property type="molecule type" value="Genomic_DNA"/>
</dbReference>
<reference evidence="3" key="2">
    <citation type="submission" date="2007-04" db="EMBL/GenBank/DDBJ databases">
        <title>Complete genome sequence of the nitrogen-fixing bacterium Azorhizobium caulinodans ORS571.</title>
        <authorList>
            <person name="Lee K.B."/>
            <person name="Backer P.D."/>
            <person name="Aono T."/>
            <person name="Liu C.T."/>
            <person name="Suzuki S."/>
            <person name="Suzuki T."/>
            <person name="Kaneko T."/>
            <person name="Yamada M."/>
            <person name="Tabata S."/>
            <person name="Kupfer D.M."/>
            <person name="Najar F.Z."/>
            <person name="Wiley G.B."/>
            <person name="Roe B."/>
            <person name="Binnewies T."/>
            <person name="Ussery D."/>
            <person name="Vereecke D."/>
            <person name="Gevers D."/>
            <person name="Holsters M."/>
            <person name="Oyaizu H."/>
        </authorList>
    </citation>
    <scope>NUCLEOTIDE SEQUENCE [LARGE SCALE GENOMIC DNA]</scope>
    <source>
        <strain evidence="3">ATCC 43989 / DSM 5975 / JCM 20966 / LMG 6465 / NBRC 14845 / NCIMB 13405 / ORS 571</strain>
    </source>
</reference>
<proteinExistence type="predicted"/>
<name>A8IIL4_AZOC5</name>
<evidence type="ECO:0000256" key="1">
    <source>
        <dbReference type="SAM" id="MobiDB-lite"/>
    </source>
</evidence>
<reference evidence="2 3" key="3">
    <citation type="journal article" date="2008" name="BMC Genomics">
        <title>The genome of the versatile nitrogen fixer Azorhizobium caulinodans ORS571.</title>
        <authorList>
            <person name="Lee KB."/>
            <person name="Backer P.D."/>
            <person name="Aono T."/>
            <person name="Liu CT."/>
            <person name="Suzuki S."/>
            <person name="Suzuki T."/>
            <person name="Kaneko T."/>
            <person name="Yamada M."/>
            <person name="Tabata S."/>
            <person name="Kupfer D.M."/>
            <person name="Najar F.Z."/>
            <person name="Wiley G.B."/>
            <person name="Roe B."/>
            <person name="Binnewies T.T."/>
            <person name="Ussery D.W."/>
            <person name="D'Haeze W."/>
            <person name="Herder J.D."/>
            <person name="Gevers D."/>
            <person name="Vereecke D."/>
            <person name="Holsters M."/>
            <person name="Oyaizu H."/>
        </authorList>
    </citation>
    <scope>NUCLEOTIDE SEQUENCE [LARGE SCALE GENOMIC DNA]</scope>
    <source>
        <strain evidence="3">ATCC 43989 / DSM 5975 / JCM 20966 / LMG 6465 / NBRC 14845 / NCIMB 13405 / ORS 571</strain>
    </source>
</reference>
<dbReference type="InterPro" id="IPR021388">
    <property type="entry name" value="DUF3024"/>
</dbReference>
<evidence type="ECO:0008006" key="4">
    <source>
        <dbReference type="Google" id="ProtNLM"/>
    </source>
</evidence>
<dbReference type="eggNOG" id="ENOG5032TH1">
    <property type="taxonomic scope" value="Bacteria"/>
</dbReference>
<reference evidence="2 3" key="6">
    <citation type="journal article" date="2011" name="Appl. Environ. Microbiol.">
        <title>Involvement of the azorhizobial chromosome partition gene (parA) in the onset of bacteroid differentiation during Sesbania rostrata stem nodule development.</title>
        <authorList>
            <person name="Liu CT."/>
            <person name="Lee KB."/>
            <person name="Wang YS."/>
            <person name="Peng MH."/>
            <person name="Lee KT."/>
            <person name="Suzuki S."/>
            <person name="Suzuki T."/>
            <person name="Oyaizu H."/>
        </authorList>
    </citation>
    <scope>NUCLEOTIDE SEQUENCE [LARGE SCALE GENOMIC DNA]</scope>
    <source>
        <strain evidence="3">ATCC 43989 / DSM 5975 / JCM 20966 / LMG 6465 / NBRC 14845 / NCIMB 13405 / ORS 571</strain>
    </source>
</reference>
<dbReference type="HOGENOM" id="CLU_161860_0_0_5"/>
<dbReference type="Proteomes" id="UP000000270">
    <property type="component" value="Chromosome"/>
</dbReference>
<dbReference type="KEGG" id="azc:AZC_3421"/>
<evidence type="ECO:0000313" key="3">
    <source>
        <dbReference type="Proteomes" id="UP000000270"/>
    </source>
</evidence>
<accession>A8IIL4</accession>
<protein>
    <recommendedName>
        <fullName evidence="4">DUF3024 domain-containing protein</fullName>
    </recommendedName>
</protein>
<reference evidence="2 3" key="5">
    <citation type="journal article" date="2010" name="Appl. Environ. Microbiol.">
        <title>phrR-like gene praR of Azorhizobium caulinodans ORS571 is essential for symbiosis with Sesbania rostrata and is involved in expression of reb genes.</title>
        <authorList>
            <person name="Akiba N."/>
            <person name="Aono T."/>
            <person name="Toyazaki H."/>
            <person name="Sato S."/>
            <person name="Oyaizu H."/>
        </authorList>
    </citation>
    <scope>NUCLEOTIDE SEQUENCE [LARGE SCALE GENOMIC DNA]</scope>
    <source>
        <strain evidence="3">ATCC 43989 / DSM 5975 / JCM 20966 / LMG 6465 / NBRC 14845 / NCIMB 13405 / ORS 571</strain>
    </source>
</reference>
<sequence length="120" mass="13832">MMRSAAMTSANLRLSPHPNDLDRKRIERGLENRKRYRYVSPLVKATAGGYHISSPCCSRNIDPEGGIVDVALLIHEVDTGRWQLYAREHAARRWGLHSIHEKLSDALEEINLDPERIFWQ</sequence>
<evidence type="ECO:0000313" key="2">
    <source>
        <dbReference type="EMBL" id="BAF89419.1"/>
    </source>
</evidence>
<dbReference type="STRING" id="438753.AZC_3421"/>